<evidence type="ECO:0000259" key="3">
    <source>
        <dbReference type="Pfam" id="PF23788"/>
    </source>
</evidence>
<dbReference type="Proteomes" id="UP000000305">
    <property type="component" value="Unassembled WGS sequence"/>
</dbReference>
<dbReference type="Pfam" id="PF23788">
    <property type="entry name" value="EDRF1_N"/>
    <property type="match status" value="1"/>
</dbReference>
<dbReference type="AlphaFoldDB" id="E9HYQ1"/>
<gene>
    <name evidence="4" type="ORF">DAPPUDRAFT_119506</name>
</gene>
<evidence type="ECO:0000259" key="2">
    <source>
        <dbReference type="Pfam" id="PF23723"/>
    </source>
</evidence>
<proteinExistence type="predicted"/>
<feature type="region of interest" description="Disordered" evidence="1">
    <location>
        <begin position="56"/>
        <end position="79"/>
    </location>
</feature>
<dbReference type="KEGG" id="dpx:DAPPUDRAFT_119506"/>
<dbReference type="EMBL" id="GL733199">
    <property type="protein sequence ID" value="EFX63130.1"/>
    <property type="molecule type" value="Genomic_DNA"/>
</dbReference>
<feature type="compositionally biased region" description="Low complexity" evidence="1">
    <location>
        <begin position="66"/>
        <end position="79"/>
    </location>
</feature>
<feature type="domain" description="EDRF1 N-terminal" evidence="3">
    <location>
        <begin position="14"/>
        <end position="55"/>
    </location>
</feature>
<evidence type="ECO:0000313" key="4">
    <source>
        <dbReference type="EMBL" id="EFX63130.1"/>
    </source>
</evidence>
<dbReference type="OrthoDB" id="419432at2759"/>
<dbReference type="InParanoid" id="E9HYQ1"/>
<sequence>MSYIYFSCLLRETAKDEDIVKLYDLTSLRNDLNEDINQNPFTTPVAMLLFNGNNNGYRGRKKGRDNNNNSGNFNNNDSSFNKNASARTILQLCHSPANKCICRRCDVAALSTPQQVQAEEENVRRNARPTVGDNWEQRCTFALQHAVEALEFLSNNGVTGSLMFKEPQNEWKQQYWRLLMEKCRLAYVTLADEARKTNPSNPEKSLSHLRMAALLWAYLEPPGLPLPGPPQSTSPQNLTNSTSLQNHALGLAGDVYFSMVQHWNEFSLEQYRLALASFVPLESGSASDVLSLAKRLGNVANEMGVFFMSKASAVMEEGGAEWKRKFMELFQVSQQHLEEGTFVFRKIKDNVNCAKLMPLCSRAIWRSYIDFKRALQCYKQALDILERRELNTGIWDAIVWDYTSVLFTLASLLQDFAPLSIKSREEEEGEIIHLLENCITLSKSETSESRLPLLQYRAATCHYRLASYTTTLTEMAPGESIINGRNVRMVAEQHYADSNTLFNRLEHWDEVIRLQLEKAGVYEFQLKHEPIDSAIETSVSAPLRASFI</sequence>
<dbReference type="eggNOG" id="ENOG502QTNC">
    <property type="taxonomic scope" value="Eukaryota"/>
</dbReference>
<feature type="domain" description="EDRF1 TPR repeats region" evidence="2">
    <location>
        <begin position="292"/>
        <end position="527"/>
    </location>
</feature>
<keyword evidence="5" id="KW-1185">Reference proteome</keyword>
<dbReference type="Pfam" id="PF23723">
    <property type="entry name" value="TPR_EDRF1"/>
    <property type="match status" value="1"/>
</dbReference>
<dbReference type="PANTHER" id="PTHR15000">
    <property type="entry name" value="ERYTHROID DIFFERENTIATION-RELATED FACTOR 1"/>
    <property type="match status" value="1"/>
</dbReference>
<dbReference type="InterPro" id="IPR056582">
    <property type="entry name" value="EDRF1_N"/>
</dbReference>
<reference evidence="4 5" key="1">
    <citation type="journal article" date="2011" name="Science">
        <title>The ecoresponsive genome of Daphnia pulex.</title>
        <authorList>
            <person name="Colbourne J.K."/>
            <person name="Pfrender M.E."/>
            <person name="Gilbert D."/>
            <person name="Thomas W.K."/>
            <person name="Tucker A."/>
            <person name="Oakley T.H."/>
            <person name="Tokishita S."/>
            <person name="Aerts A."/>
            <person name="Arnold G.J."/>
            <person name="Basu M.K."/>
            <person name="Bauer D.J."/>
            <person name="Caceres C.E."/>
            <person name="Carmel L."/>
            <person name="Casola C."/>
            <person name="Choi J.H."/>
            <person name="Detter J.C."/>
            <person name="Dong Q."/>
            <person name="Dusheyko S."/>
            <person name="Eads B.D."/>
            <person name="Frohlich T."/>
            <person name="Geiler-Samerotte K.A."/>
            <person name="Gerlach D."/>
            <person name="Hatcher P."/>
            <person name="Jogdeo S."/>
            <person name="Krijgsveld J."/>
            <person name="Kriventseva E.V."/>
            <person name="Kultz D."/>
            <person name="Laforsch C."/>
            <person name="Lindquist E."/>
            <person name="Lopez J."/>
            <person name="Manak J.R."/>
            <person name="Muller J."/>
            <person name="Pangilinan J."/>
            <person name="Patwardhan R.P."/>
            <person name="Pitluck S."/>
            <person name="Pritham E.J."/>
            <person name="Rechtsteiner A."/>
            <person name="Rho M."/>
            <person name="Rogozin I.B."/>
            <person name="Sakarya O."/>
            <person name="Salamov A."/>
            <person name="Schaack S."/>
            <person name="Shapiro H."/>
            <person name="Shiga Y."/>
            <person name="Skalitzky C."/>
            <person name="Smith Z."/>
            <person name="Souvorov A."/>
            <person name="Sung W."/>
            <person name="Tang Z."/>
            <person name="Tsuchiya D."/>
            <person name="Tu H."/>
            <person name="Vos H."/>
            <person name="Wang M."/>
            <person name="Wolf Y.I."/>
            <person name="Yamagata H."/>
            <person name="Yamada T."/>
            <person name="Ye Y."/>
            <person name="Shaw J.R."/>
            <person name="Andrews J."/>
            <person name="Crease T.J."/>
            <person name="Tang H."/>
            <person name="Lucas S.M."/>
            <person name="Robertson H.M."/>
            <person name="Bork P."/>
            <person name="Koonin E.V."/>
            <person name="Zdobnov E.M."/>
            <person name="Grigoriev I.V."/>
            <person name="Lynch M."/>
            <person name="Boore J.L."/>
        </authorList>
    </citation>
    <scope>NUCLEOTIDE SEQUENCE [LARGE SCALE GENOMIC DNA]</scope>
</reference>
<evidence type="ECO:0000313" key="5">
    <source>
        <dbReference type="Proteomes" id="UP000000305"/>
    </source>
</evidence>
<dbReference type="FunCoup" id="E9HYQ1">
    <property type="interactions" value="894"/>
</dbReference>
<evidence type="ECO:0000256" key="1">
    <source>
        <dbReference type="SAM" id="MobiDB-lite"/>
    </source>
</evidence>
<dbReference type="HOGENOM" id="CLU_497206_0_0_1"/>
<organism evidence="4 5">
    <name type="scientific">Daphnia pulex</name>
    <name type="common">Water flea</name>
    <dbReference type="NCBI Taxonomy" id="6669"/>
    <lineage>
        <taxon>Eukaryota</taxon>
        <taxon>Metazoa</taxon>
        <taxon>Ecdysozoa</taxon>
        <taxon>Arthropoda</taxon>
        <taxon>Crustacea</taxon>
        <taxon>Branchiopoda</taxon>
        <taxon>Diplostraca</taxon>
        <taxon>Cladocera</taxon>
        <taxon>Anomopoda</taxon>
        <taxon>Daphniidae</taxon>
        <taxon>Daphnia</taxon>
    </lineage>
</organism>
<dbReference type="GO" id="GO:0045893">
    <property type="term" value="P:positive regulation of DNA-templated transcription"/>
    <property type="evidence" value="ECO:0000318"/>
    <property type="project" value="GO_Central"/>
</dbReference>
<dbReference type="PhylomeDB" id="E9HYQ1"/>
<name>E9HYQ1_DAPPU</name>
<accession>E9HYQ1</accession>
<dbReference type="InterPro" id="IPR056583">
    <property type="entry name" value="EDRF1_TPR"/>
</dbReference>
<dbReference type="PANTHER" id="PTHR15000:SF1">
    <property type="entry name" value="ERYTHROID DIFFERENTIATION-RELATED FACTOR 1"/>
    <property type="match status" value="1"/>
</dbReference>
<protein>
    <submittedName>
        <fullName evidence="4">Uncharacterized protein</fullName>
    </submittedName>
</protein>